<reference evidence="2" key="2">
    <citation type="submission" date="2015-01" db="EMBL/GenBank/DDBJ databases">
        <title>Evolutionary Origins and Diversification of the Mycorrhizal Mutualists.</title>
        <authorList>
            <consortium name="DOE Joint Genome Institute"/>
            <consortium name="Mycorrhizal Genomics Consortium"/>
            <person name="Kohler A."/>
            <person name="Kuo A."/>
            <person name="Nagy L.G."/>
            <person name="Floudas D."/>
            <person name="Copeland A."/>
            <person name="Barry K.W."/>
            <person name="Cichocki N."/>
            <person name="Veneault-Fourrey C."/>
            <person name="LaButti K."/>
            <person name="Lindquist E.A."/>
            <person name="Lipzen A."/>
            <person name="Lundell T."/>
            <person name="Morin E."/>
            <person name="Murat C."/>
            <person name="Riley R."/>
            <person name="Ohm R."/>
            <person name="Sun H."/>
            <person name="Tunlid A."/>
            <person name="Henrissat B."/>
            <person name="Grigoriev I.V."/>
            <person name="Hibbett D.S."/>
            <person name="Martin F."/>
        </authorList>
    </citation>
    <scope>NUCLEOTIDE SEQUENCE [LARGE SCALE GENOMIC DNA]</scope>
    <source>
        <strain evidence="2">Marx 270</strain>
    </source>
</reference>
<name>A0A0C3J554_PISTI</name>
<reference evidence="1 2" key="1">
    <citation type="submission" date="2014-04" db="EMBL/GenBank/DDBJ databases">
        <authorList>
            <consortium name="DOE Joint Genome Institute"/>
            <person name="Kuo A."/>
            <person name="Kohler A."/>
            <person name="Costa M.D."/>
            <person name="Nagy L.G."/>
            <person name="Floudas D."/>
            <person name="Copeland A."/>
            <person name="Barry K.W."/>
            <person name="Cichocki N."/>
            <person name="Veneault-Fourrey C."/>
            <person name="LaButti K."/>
            <person name="Lindquist E.A."/>
            <person name="Lipzen A."/>
            <person name="Lundell T."/>
            <person name="Morin E."/>
            <person name="Murat C."/>
            <person name="Sun H."/>
            <person name="Tunlid A."/>
            <person name="Henrissat B."/>
            <person name="Grigoriev I.V."/>
            <person name="Hibbett D.S."/>
            <person name="Martin F."/>
            <person name="Nordberg H.P."/>
            <person name="Cantor M.N."/>
            <person name="Hua S.X."/>
        </authorList>
    </citation>
    <scope>NUCLEOTIDE SEQUENCE [LARGE SCALE GENOMIC DNA]</scope>
    <source>
        <strain evidence="1 2">Marx 270</strain>
    </source>
</reference>
<dbReference type="EMBL" id="KN831972">
    <property type="protein sequence ID" value="KIO04213.1"/>
    <property type="molecule type" value="Genomic_DNA"/>
</dbReference>
<keyword evidence="2" id="KW-1185">Reference proteome</keyword>
<dbReference type="Proteomes" id="UP000054217">
    <property type="component" value="Unassembled WGS sequence"/>
</dbReference>
<accession>A0A0C3J554</accession>
<organism evidence="1 2">
    <name type="scientific">Pisolithus tinctorius Marx 270</name>
    <dbReference type="NCBI Taxonomy" id="870435"/>
    <lineage>
        <taxon>Eukaryota</taxon>
        <taxon>Fungi</taxon>
        <taxon>Dikarya</taxon>
        <taxon>Basidiomycota</taxon>
        <taxon>Agaricomycotina</taxon>
        <taxon>Agaricomycetes</taxon>
        <taxon>Agaricomycetidae</taxon>
        <taxon>Boletales</taxon>
        <taxon>Sclerodermatineae</taxon>
        <taxon>Pisolithaceae</taxon>
        <taxon>Pisolithus</taxon>
    </lineage>
</organism>
<gene>
    <name evidence="1" type="ORF">M404DRAFT_556612</name>
</gene>
<evidence type="ECO:0000313" key="1">
    <source>
        <dbReference type="EMBL" id="KIO04213.1"/>
    </source>
</evidence>
<proteinExistence type="predicted"/>
<dbReference type="AlphaFoldDB" id="A0A0C3J554"/>
<evidence type="ECO:0000313" key="2">
    <source>
        <dbReference type="Proteomes" id="UP000054217"/>
    </source>
</evidence>
<protein>
    <submittedName>
        <fullName evidence="1">Uncharacterized protein</fullName>
    </submittedName>
</protein>
<dbReference type="InParanoid" id="A0A0C3J554"/>
<sequence length="75" mass="8403">MLQVAGEILRQEDQRGTCHNHSAELNTSTLHQAKHSIQTTIKSRVRKTIDQLGCIEMPTSKCFHQISQGVVAPYT</sequence>
<dbReference type="HOGENOM" id="CLU_2672077_0_0_1"/>